<feature type="non-terminal residue" evidence="1">
    <location>
        <position position="178"/>
    </location>
</feature>
<dbReference type="PANTHER" id="PTHR47510">
    <property type="entry name" value="REVERSE TRANSCRIPTASE DOMAIN-CONTAINING PROTEIN"/>
    <property type="match status" value="1"/>
</dbReference>
<evidence type="ECO:0000313" key="1">
    <source>
        <dbReference type="EMBL" id="KAF7707227.1"/>
    </source>
</evidence>
<reference evidence="1" key="1">
    <citation type="submission" date="2020-08" db="EMBL/GenBank/DDBJ databases">
        <title>Chromosome-level assembly of Southern catfish (Silurus meridionalis) provides insights into visual adaptation to the nocturnal and benthic lifestyles.</title>
        <authorList>
            <person name="Zhang Y."/>
            <person name="Wang D."/>
            <person name="Peng Z."/>
        </authorList>
    </citation>
    <scope>NUCLEOTIDE SEQUENCE</scope>
    <source>
        <strain evidence="1">SWU-2019-XX</strain>
        <tissue evidence="1">Muscle</tissue>
    </source>
</reference>
<evidence type="ECO:0000313" key="2">
    <source>
        <dbReference type="Proteomes" id="UP000606274"/>
    </source>
</evidence>
<name>A0A8T0BNS7_SILME</name>
<sequence length="178" mass="19669">DAQAYSTSRANPKRGIKEAKQCYKQKIEDHFSDSDPRRMWQGIQAISDYKSSHSTPAATDVLFLNELNDFYARFERDNKETATKLKLSADHFPITVSSTDVCNALSRISAHEAAGPDNIPGRVLRACAEQLAGVFTDILNLSLAQAVVPTCFKCTNVPERLPPCSTEPIVMKCFEGLS</sequence>
<dbReference type="AlphaFoldDB" id="A0A8T0BNS7"/>
<keyword evidence="2" id="KW-1185">Reference proteome</keyword>
<dbReference type="EMBL" id="JABFDY010000005">
    <property type="protein sequence ID" value="KAF7707227.1"/>
    <property type="molecule type" value="Genomic_DNA"/>
</dbReference>
<dbReference type="Proteomes" id="UP000606274">
    <property type="component" value="Unassembled WGS sequence"/>
</dbReference>
<dbReference type="PANTHER" id="PTHR47510:SF3">
    <property type="entry name" value="ENDO_EXONUCLEASE_PHOSPHATASE DOMAIN-CONTAINING PROTEIN"/>
    <property type="match status" value="1"/>
</dbReference>
<accession>A0A8T0BNS7</accession>
<organism evidence="1 2">
    <name type="scientific">Silurus meridionalis</name>
    <name type="common">Southern catfish</name>
    <name type="synonym">Silurus soldatovi meridionalis</name>
    <dbReference type="NCBI Taxonomy" id="175797"/>
    <lineage>
        <taxon>Eukaryota</taxon>
        <taxon>Metazoa</taxon>
        <taxon>Chordata</taxon>
        <taxon>Craniata</taxon>
        <taxon>Vertebrata</taxon>
        <taxon>Euteleostomi</taxon>
        <taxon>Actinopterygii</taxon>
        <taxon>Neopterygii</taxon>
        <taxon>Teleostei</taxon>
        <taxon>Ostariophysi</taxon>
        <taxon>Siluriformes</taxon>
        <taxon>Siluridae</taxon>
        <taxon>Silurus</taxon>
    </lineage>
</organism>
<feature type="non-terminal residue" evidence="1">
    <location>
        <position position="1"/>
    </location>
</feature>
<gene>
    <name evidence="1" type="ORF">HF521_018445</name>
</gene>
<comment type="caution">
    <text evidence="1">The sequence shown here is derived from an EMBL/GenBank/DDBJ whole genome shotgun (WGS) entry which is preliminary data.</text>
</comment>
<proteinExistence type="predicted"/>
<protein>
    <submittedName>
        <fullName evidence="1">Uncharacterized protein</fullName>
    </submittedName>
</protein>